<protein>
    <submittedName>
        <fullName evidence="10">TolC family outer membrane protein</fullName>
    </submittedName>
</protein>
<dbReference type="NCBIfam" id="TIGR01844">
    <property type="entry name" value="type_I_sec_TolC"/>
    <property type="match status" value="1"/>
</dbReference>
<accession>A0ABV0ED51</accession>
<name>A0ABV0ED51_9BURK</name>
<dbReference type="Proteomes" id="UP001482231">
    <property type="component" value="Unassembled WGS sequence"/>
</dbReference>
<sequence>MKTLAAALAAIGIVSPAFGADLLQLYREALSQDATYQAARAARDAGREKLPQGRAGLLPSVNLNANTTYNEVDTTYRASMPGLLSSGTSRYNSHGYSVSIAQPLYRRQNFAAYEQAKAAVAATDAQFEQAGQELVLRVAQAYFDVLLAQDNVVLAQAQKAAIAEQLAQAKRAFEVGTATITDTHEAQARYDLIVAQEIAAQNDLEIKRRDLERLTGKPVERVEPLRGEPPLEAPQQDMEAWVQRALNHNPNLIAARAALEAANQQVEVARGGHHPTLDVVASYGDNRVGGGTFGGFDQTAKTIGLQLAIPIYQGGGTDSRVREALAHQEQARQELEAAVRAVTQQVRQAYLNVSNGIAQVKALKQALASSQLSLESTQLGLEVGVRTSVDLLNARQQLFTAKRDLAQATYAYILARLRLEAAVGDLNEGDVIATNTWLAGR</sequence>
<dbReference type="RefSeq" id="WP_347307522.1">
    <property type="nucleotide sequence ID" value="NZ_JBAJEX010000002.1"/>
</dbReference>
<keyword evidence="7" id="KW-0998">Cell outer membrane</keyword>
<comment type="similarity">
    <text evidence="2">Belongs to the outer membrane factor (OMF) (TC 1.B.17) family.</text>
</comment>
<reference evidence="10 11" key="1">
    <citation type="submission" date="2024-02" db="EMBL/GenBank/DDBJ databases">
        <title>New thermophilic sulfur-oxidizing bacteria from a hot springs of the Uzon caldera (Kamchatka, Russia).</title>
        <authorList>
            <person name="Dukat A.M."/>
            <person name="Elcheninov A.G."/>
            <person name="Frolov E.N."/>
        </authorList>
    </citation>
    <scope>NUCLEOTIDE SEQUENCE [LARGE SCALE GENOMIC DNA]</scope>
    <source>
        <strain evidence="10 11">AK1</strain>
    </source>
</reference>
<evidence type="ECO:0000256" key="9">
    <source>
        <dbReference type="SAM" id="SignalP"/>
    </source>
</evidence>
<evidence type="ECO:0000256" key="2">
    <source>
        <dbReference type="ARBA" id="ARBA00007613"/>
    </source>
</evidence>
<keyword evidence="9" id="KW-0732">Signal</keyword>
<comment type="caution">
    <text evidence="10">The sequence shown here is derived from an EMBL/GenBank/DDBJ whole genome shotgun (WGS) entry which is preliminary data.</text>
</comment>
<dbReference type="PANTHER" id="PTHR30026">
    <property type="entry name" value="OUTER MEMBRANE PROTEIN TOLC"/>
    <property type="match status" value="1"/>
</dbReference>
<dbReference type="InterPro" id="IPR003423">
    <property type="entry name" value="OMP_efflux"/>
</dbReference>
<evidence type="ECO:0000313" key="11">
    <source>
        <dbReference type="Proteomes" id="UP001482231"/>
    </source>
</evidence>
<organism evidence="10 11">
    <name type="scientific">Thiobacter aerophilum</name>
    <dbReference type="NCBI Taxonomy" id="3121275"/>
    <lineage>
        <taxon>Bacteria</taxon>
        <taxon>Pseudomonadati</taxon>
        <taxon>Pseudomonadota</taxon>
        <taxon>Betaproteobacteria</taxon>
        <taxon>Burkholderiales</taxon>
        <taxon>Thiobacteraceae</taxon>
        <taxon>Thiobacter</taxon>
    </lineage>
</organism>
<evidence type="ECO:0000256" key="1">
    <source>
        <dbReference type="ARBA" id="ARBA00004442"/>
    </source>
</evidence>
<evidence type="ECO:0000256" key="8">
    <source>
        <dbReference type="SAM" id="Coils"/>
    </source>
</evidence>
<keyword evidence="8" id="KW-0175">Coiled coil</keyword>
<feature type="signal peptide" evidence="9">
    <location>
        <begin position="1"/>
        <end position="19"/>
    </location>
</feature>
<evidence type="ECO:0000256" key="3">
    <source>
        <dbReference type="ARBA" id="ARBA00022448"/>
    </source>
</evidence>
<dbReference type="Pfam" id="PF02321">
    <property type="entry name" value="OEP"/>
    <property type="match status" value="2"/>
</dbReference>
<evidence type="ECO:0000256" key="5">
    <source>
        <dbReference type="ARBA" id="ARBA00022692"/>
    </source>
</evidence>
<keyword evidence="5" id="KW-0812">Transmembrane</keyword>
<comment type="subcellular location">
    <subcellularLocation>
        <location evidence="1">Cell outer membrane</location>
    </subcellularLocation>
</comment>
<feature type="coiled-coil region" evidence="8">
    <location>
        <begin position="321"/>
        <end position="352"/>
    </location>
</feature>
<dbReference type="Gene3D" id="1.20.1600.10">
    <property type="entry name" value="Outer membrane efflux proteins (OEP)"/>
    <property type="match status" value="1"/>
</dbReference>
<proteinExistence type="inferred from homology"/>
<feature type="chain" id="PRO_5047417975" evidence="9">
    <location>
        <begin position="20"/>
        <end position="441"/>
    </location>
</feature>
<dbReference type="InterPro" id="IPR010130">
    <property type="entry name" value="T1SS_OMP_TolC"/>
</dbReference>
<dbReference type="PANTHER" id="PTHR30026:SF20">
    <property type="entry name" value="OUTER MEMBRANE PROTEIN TOLC"/>
    <property type="match status" value="1"/>
</dbReference>
<dbReference type="InterPro" id="IPR051906">
    <property type="entry name" value="TolC-like"/>
</dbReference>
<evidence type="ECO:0000256" key="4">
    <source>
        <dbReference type="ARBA" id="ARBA00022452"/>
    </source>
</evidence>
<keyword evidence="4" id="KW-1134">Transmembrane beta strand</keyword>
<dbReference type="SUPFAM" id="SSF56954">
    <property type="entry name" value="Outer membrane efflux proteins (OEP)"/>
    <property type="match status" value="1"/>
</dbReference>
<keyword evidence="6" id="KW-0472">Membrane</keyword>
<keyword evidence="3" id="KW-0813">Transport</keyword>
<dbReference type="EMBL" id="JBAJEX010000002">
    <property type="protein sequence ID" value="MEO1766451.1"/>
    <property type="molecule type" value="Genomic_DNA"/>
</dbReference>
<evidence type="ECO:0000313" key="10">
    <source>
        <dbReference type="EMBL" id="MEO1766451.1"/>
    </source>
</evidence>
<evidence type="ECO:0000256" key="7">
    <source>
        <dbReference type="ARBA" id="ARBA00023237"/>
    </source>
</evidence>
<keyword evidence="11" id="KW-1185">Reference proteome</keyword>
<gene>
    <name evidence="10" type="ORF">V6E02_04415</name>
</gene>
<evidence type="ECO:0000256" key="6">
    <source>
        <dbReference type="ARBA" id="ARBA00023136"/>
    </source>
</evidence>